<dbReference type="PROSITE" id="PS51782">
    <property type="entry name" value="LYSM"/>
    <property type="match status" value="2"/>
</dbReference>
<dbReference type="SUPFAM" id="SSF54106">
    <property type="entry name" value="LysM domain"/>
    <property type="match status" value="1"/>
</dbReference>
<evidence type="ECO:0000313" key="3">
    <source>
        <dbReference type="EMBL" id="RVU24628.1"/>
    </source>
</evidence>
<dbReference type="Gene3D" id="3.10.350.10">
    <property type="entry name" value="LysM domain"/>
    <property type="match status" value="1"/>
</dbReference>
<dbReference type="Proteomes" id="UP000282832">
    <property type="component" value="Unassembled WGS sequence"/>
</dbReference>
<evidence type="ECO:0000313" key="4">
    <source>
        <dbReference type="Proteomes" id="UP000282832"/>
    </source>
</evidence>
<dbReference type="InterPro" id="IPR018392">
    <property type="entry name" value="LysM"/>
</dbReference>
<keyword evidence="4" id="KW-1185">Reference proteome</keyword>
<dbReference type="Gene3D" id="2.40.40.10">
    <property type="entry name" value="RlpA-like domain"/>
    <property type="match status" value="1"/>
</dbReference>
<feature type="compositionally biased region" description="Basic and acidic residues" evidence="1">
    <location>
        <begin position="180"/>
        <end position="189"/>
    </location>
</feature>
<feature type="domain" description="LysM" evidence="2">
    <location>
        <begin position="121"/>
        <end position="164"/>
    </location>
</feature>
<dbReference type="AlphaFoldDB" id="A0A437PQV6"/>
<accession>A0A437PQV6</accession>
<evidence type="ECO:0000259" key="2">
    <source>
        <dbReference type="PROSITE" id="PS51782"/>
    </source>
</evidence>
<proteinExistence type="predicted"/>
<gene>
    <name evidence="3" type="ORF">EOJ36_06345</name>
</gene>
<dbReference type="Pfam" id="PF01476">
    <property type="entry name" value="LysM"/>
    <property type="match status" value="1"/>
</dbReference>
<dbReference type="InterPro" id="IPR036908">
    <property type="entry name" value="RlpA-like_sf"/>
</dbReference>
<organism evidence="3 4">
    <name type="scientific">Sandaracinomonas limnophila</name>
    <dbReference type="NCBI Taxonomy" id="1862386"/>
    <lineage>
        <taxon>Bacteria</taxon>
        <taxon>Pseudomonadati</taxon>
        <taxon>Bacteroidota</taxon>
        <taxon>Cytophagia</taxon>
        <taxon>Cytophagales</taxon>
        <taxon>Flectobacillaceae</taxon>
        <taxon>Sandaracinomonas</taxon>
    </lineage>
</organism>
<sequence>MNKLLSIVSLCLGITYMSVANKLDSLGLKKENNKTYIVYKLGQKQTLFSVLKKYNLSLAEFKQVNPETDIPVKSGEIVYIPLHYLEESPSILKNIDKPIASEKETKEEKNTEKKVEKSESNIHIVLPKQGLLTIANLYGVKMADIRKWNQLKSDRLQEGQRLIVKEPGIESPSLPTATAKNEKTAPKTEGKIDMTIPAKAEESTVASTPAQEGIKKTIETGIAELIDVPDNSGKYLALHKSAPIGTLVLVKNLANNQSIWVKVVGRLPNSDPKVIIKISPKAFEKLNAVDKRIRAEISYLIQ</sequence>
<dbReference type="OrthoDB" id="2149800at2"/>
<dbReference type="CDD" id="cd00118">
    <property type="entry name" value="LysM"/>
    <property type="match status" value="1"/>
</dbReference>
<dbReference type="RefSeq" id="WP_127803518.1">
    <property type="nucleotide sequence ID" value="NZ_SACY01000003.1"/>
</dbReference>
<dbReference type="SMART" id="SM00257">
    <property type="entry name" value="LysM"/>
    <property type="match status" value="2"/>
</dbReference>
<feature type="region of interest" description="Disordered" evidence="1">
    <location>
        <begin position="169"/>
        <end position="189"/>
    </location>
</feature>
<dbReference type="InterPro" id="IPR036779">
    <property type="entry name" value="LysM_dom_sf"/>
</dbReference>
<evidence type="ECO:0000256" key="1">
    <source>
        <dbReference type="SAM" id="MobiDB-lite"/>
    </source>
</evidence>
<reference evidence="3 4" key="1">
    <citation type="submission" date="2019-01" db="EMBL/GenBank/DDBJ databases">
        <authorList>
            <person name="Chen W.-M."/>
        </authorList>
    </citation>
    <scope>NUCLEOTIDE SEQUENCE [LARGE SCALE GENOMIC DNA]</scope>
    <source>
        <strain evidence="3 4">FSY-15</strain>
    </source>
</reference>
<protein>
    <submittedName>
        <fullName evidence="3">LysM peptidoglycan-binding domain-containing protein</fullName>
    </submittedName>
</protein>
<comment type="caution">
    <text evidence="3">The sequence shown here is derived from an EMBL/GenBank/DDBJ whole genome shotgun (WGS) entry which is preliminary data.</text>
</comment>
<dbReference type="EMBL" id="SACY01000003">
    <property type="protein sequence ID" value="RVU24628.1"/>
    <property type="molecule type" value="Genomic_DNA"/>
</dbReference>
<name>A0A437PQV6_9BACT</name>
<feature type="domain" description="LysM" evidence="2">
    <location>
        <begin position="34"/>
        <end position="80"/>
    </location>
</feature>